<proteinExistence type="predicted"/>
<accession>A0A250JD81</accession>
<evidence type="ECO:0008006" key="3">
    <source>
        <dbReference type="Google" id="ProtNLM"/>
    </source>
</evidence>
<gene>
    <name evidence="1" type="ORF">CYFUS_007345</name>
</gene>
<dbReference type="Proteomes" id="UP000217257">
    <property type="component" value="Chromosome"/>
</dbReference>
<organism evidence="1 2">
    <name type="scientific">Cystobacter fuscus</name>
    <dbReference type="NCBI Taxonomy" id="43"/>
    <lineage>
        <taxon>Bacteria</taxon>
        <taxon>Pseudomonadati</taxon>
        <taxon>Myxococcota</taxon>
        <taxon>Myxococcia</taxon>
        <taxon>Myxococcales</taxon>
        <taxon>Cystobacterineae</taxon>
        <taxon>Archangiaceae</taxon>
        <taxon>Cystobacter</taxon>
    </lineage>
</organism>
<evidence type="ECO:0000313" key="2">
    <source>
        <dbReference type="Proteomes" id="UP000217257"/>
    </source>
</evidence>
<reference evidence="1 2" key="1">
    <citation type="submission" date="2017-06" db="EMBL/GenBank/DDBJ databases">
        <title>Sequencing and comparative analysis of myxobacterial genomes.</title>
        <authorList>
            <person name="Rupp O."/>
            <person name="Goesmann A."/>
            <person name="Sogaard-Andersen L."/>
        </authorList>
    </citation>
    <scope>NUCLEOTIDE SEQUENCE [LARGE SCALE GENOMIC DNA]</scope>
    <source>
        <strain evidence="1 2">DSM 52655</strain>
    </source>
</reference>
<dbReference type="AlphaFoldDB" id="A0A250JD81"/>
<dbReference type="EMBL" id="CP022098">
    <property type="protein sequence ID" value="ATB41869.1"/>
    <property type="molecule type" value="Genomic_DNA"/>
</dbReference>
<dbReference type="KEGG" id="cfus:CYFUS_007345"/>
<sequence length="294" mass="31659">MSWRAAAALVLGLLFPLPLLWSLGLLPVHGLQSTSLQESRKVVPRLSAEQLKQLPTAGRACRGDADCDAPLVCLRGLLMIQPVCAASRCMTDLDCQEGFACRAVQVGERVVRVCGAMGTQKEGEWCLKVPFDQDSACAPGLVCAAFSCGRRCRPQDPQGCSPGFACLDVDAEGPVCLPSCDGMSCPEGQRCVQLRKGGSLCVQVHGRDCQHDELCPEPQVCDVFLGARPRHDEAWMECVLPCVEDGPSCPSGMVCYAKRCRQLCSKQNEARVCAPRESCHVEPGTTSGVCQMDR</sequence>
<protein>
    <recommendedName>
        <fullName evidence="3">Dickkopf N-terminal cysteine-rich domain-containing protein</fullName>
    </recommendedName>
</protein>
<name>A0A250JD81_9BACT</name>
<evidence type="ECO:0000313" key="1">
    <source>
        <dbReference type="EMBL" id="ATB41869.1"/>
    </source>
</evidence>